<evidence type="ECO:0000313" key="6">
    <source>
        <dbReference type="EMBL" id="NYG31209.1"/>
    </source>
</evidence>
<evidence type="ECO:0000256" key="2">
    <source>
        <dbReference type="ARBA" id="ARBA00029447"/>
    </source>
</evidence>
<dbReference type="PANTHER" id="PTHR43531">
    <property type="entry name" value="PROTEIN ICFG"/>
    <property type="match status" value="1"/>
</dbReference>
<dbReference type="InterPro" id="IPR004090">
    <property type="entry name" value="Chemotax_Me-accpt_rcpt"/>
</dbReference>
<dbReference type="InterPro" id="IPR004089">
    <property type="entry name" value="MCPsignal_dom"/>
</dbReference>
<dbReference type="Pfam" id="PF00015">
    <property type="entry name" value="MCPsignal"/>
    <property type="match status" value="1"/>
</dbReference>
<dbReference type="AlphaFoldDB" id="A0A7Y9QW71"/>
<keyword evidence="4" id="KW-0472">Membrane</keyword>
<dbReference type="EMBL" id="JACCFH010000001">
    <property type="protein sequence ID" value="NYG31209.1"/>
    <property type="molecule type" value="Genomic_DNA"/>
</dbReference>
<dbReference type="Gene3D" id="1.10.287.950">
    <property type="entry name" value="Methyl-accepting chemotaxis protein"/>
    <property type="match status" value="1"/>
</dbReference>
<dbReference type="InterPro" id="IPR051310">
    <property type="entry name" value="MCP_chemotaxis"/>
</dbReference>
<dbReference type="PANTHER" id="PTHR43531:SF11">
    <property type="entry name" value="METHYL-ACCEPTING CHEMOTAXIS PROTEIN 3"/>
    <property type="match status" value="1"/>
</dbReference>
<keyword evidence="4" id="KW-1133">Transmembrane helix</keyword>
<name>A0A7Y9QW71_9BURK</name>
<evidence type="ECO:0000256" key="4">
    <source>
        <dbReference type="SAM" id="Phobius"/>
    </source>
</evidence>
<keyword evidence="3" id="KW-0807">Transducer</keyword>
<sequence>MAADDMSTAAAPRGMSLPVAARHWWTRQQAILAMLQHTVWGHHAGWSLGISLLRNLRMAHKTALVALALMLPGGLLIHDTLELWRERHALHLGATSSFGQYKALTELNLTLDGLFQQMLRREQHLPADQLPVLRQQEAAQYKALEDALDTRYGAPGSAAAMENMARKLHTSRDAMLAHLDDDTPAAIPGTPSPRWIAVIAYARDLQALRLALSTDRALVLDADVGVKMLRSGLADPQFQLMANISRLGRIGLRLYAEPANEVKVRDMGLLMARSELLLDQSQPMFEYVRDQRLIDPGEAERLMARLQAFLKTTDALLRIAAVAPGSELALRSEIDAPSFARKVADAVEASARLQTLALDAMGTRIQAGYQQHNERLIGRAAVFLLLTLLGLYLMVCLHRVMSGGLATLCLQLGEIGRGNLSIRPRGWGQDEIGQALNTLGQSASGMSRIFETLDRSVTSMAHQTEEMHAQQRGLQDSSRQMVEGIAEGTQLIRTFDAALGQCAEGVEAAAEQVRGLRVDAQRSRQAMSGLGQRMAQMQSRSREITRVIGLVETVAFQTKLLSLNASVEAARAGSAGRGFAVVAQEVRALAQRSEDAARTIRHIVGQSVAEIDESRQVSDRVGRVVSHTSDAFQSLDTRMSELLALTRASHQQSSRVCEITRGLAPATVAQMRLVRGLSEACDTLRGEGDALRHALDQVTPRG</sequence>
<evidence type="ECO:0000256" key="1">
    <source>
        <dbReference type="ARBA" id="ARBA00022500"/>
    </source>
</evidence>
<feature type="transmembrane region" description="Helical" evidence="4">
    <location>
        <begin position="376"/>
        <end position="395"/>
    </location>
</feature>
<dbReference type="SUPFAM" id="SSF58104">
    <property type="entry name" value="Methyl-accepting chemotaxis protein (MCP) signaling domain"/>
    <property type="match status" value="1"/>
</dbReference>
<proteinExistence type="inferred from homology"/>
<dbReference type="GO" id="GO:0007165">
    <property type="term" value="P:signal transduction"/>
    <property type="evidence" value="ECO:0007669"/>
    <property type="project" value="UniProtKB-KW"/>
</dbReference>
<dbReference type="RefSeq" id="WP_179632217.1">
    <property type="nucleotide sequence ID" value="NZ_JACCFH010000001.1"/>
</dbReference>
<reference evidence="6 7" key="1">
    <citation type="submission" date="2020-07" db="EMBL/GenBank/DDBJ databases">
        <title>Genomic Encyclopedia of Archaeal and Bacterial Type Strains, Phase II (KMG-II): from individual species to whole genera.</title>
        <authorList>
            <person name="Goeker M."/>
        </authorList>
    </citation>
    <scope>NUCLEOTIDE SEQUENCE [LARGE SCALE GENOMIC DNA]</scope>
    <source>
        <strain evidence="6 7">DSM 21226</strain>
    </source>
</reference>
<keyword evidence="7" id="KW-1185">Reference proteome</keyword>
<evidence type="ECO:0000256" key="3">
    <source>
        <dbReference type="PROSITE-ProRule" id="PRU00284"/>
    </source>
</evidence>
<feature type="domain" description="Methyl-accepting transducer" evidence="5">
    <location>
        <begin position="456"/>
        <end position="685"/>
    </location>
</feature>
<dbReference type="GO" id="GO:0006935">
    <property type="term" value="P:chemotaxis"/>
    <property type="evidence" value="ECO:0007669"/>
    <property type="project" value="UniProtKB-KW"/>
</dbReference>
<evidence type="ECO:0000313" key="7">
    <source>
        <dbReference type="Proteomes" id="UP000518288"/>
    </source>
</evidence>
<dbReference type="GO" id="GO:0005886">
    <property type="term" value="C:plasma membrane"/>
    <property type="evidence" value="ECO:0007669"/>
    <property type="project" value="TreeGrafter"/>
</dbReference>
<accession>A0A7Y9QW71</accession>
<comment type="similarity">
    <text evidence="2">Belongs to the methyl-accepting chemotaxis (MCP) protein family.</text>
</comment>
<dbReference type="SMART" id="SM00283">
    <property type="entry name" value="MA"/>
    <property type="match status" value="1"/>
</dbReference>
<protein>
    <submittedName>
        <fullName evidence="6">Methyl-accepting chemotaxis protein</fullName>
    </submittedName>
</protein>
<dbReference type="GO" id="GO:0004888">
    <property type="term" value="F:transmembrane signaling receptor activity"/>
    <property type="evidence" value="ECO:0007669"/>
    <property type="project" value="InterPro"/>
</dbReference>
<evidence type="ECO:0000259" key="5">
    <source>
        <dbReference type="PROSITE" id="PS50111"/>
    </source>
</evidence>
<gene>
    <name evidence="6" type="ORF">BDD16_000195</name>
</gene>
<organism evidence="6 7">
    <name type="scientific">Sphaerotilus montanus</name>
    <dbReference type="NCBI Taxonomy" id="522889"/>
    <lineage>
        <taxon>Bacteria</taxon>
        <taxon>Pseudomonadati</taxon>
        <taxon>Pseudomonadota</taxon>
        <taxon>Betaproteobacteria</taxon>
        <taxon>Burkholderiales</taxon>
        <taxon>Sphaerotilaceae</taxon>
        <taxon>Sphaerotilus</taxon>
    </lineage>
</organism>
<dbReference type="PRINTS" id="PR00260">
    <property type="entry name" value="CHEMTRNSDUCR"/>
</dbReference>
<keyword evidence="1" id="KW-0145">Chemotaxis</keyword>
<comment type="caution">
    <text evidence="6">The sequence shown here is derived from an EMBL/GenBank/DDBJ whole genome shotgun (WGS) entry which is preliminary data.</text>
</comment>
<dbReference type="Proteomes" id="UP000518288">
    <property type="component" value="Unassembled WGS sequence"/>
</dbReference>
<keyword evidence="4" id="KW-0812">Transmembrane</keyword>
<dbReference type="PROSITE" id="PS50111">
    <property type="entry name" value="CHEMOTAXIS_TRANSDUC_2"/>
    <property type="match status" value="1"/>
</dbReference>